<feature type="non-terminal residue" evidence="1">
    <location>
        <position position="195"/>
    </location>
</feature>
<name>A0ACA9RU89_9GLOM</name>
<dbReference type="EMBL" id="CAJVQC010072502">
    <property type="protein sequence ID" value="CAG8811539.1"/>
    <property type="molecule type" value="Genomic_DNA"/>
</dbReference>
<organism evidence="1 2">
    <name type="scientific">Racocetra persica</name>
    <dbReference type="NCBI Taxonomy" id="160502"/>
    <lineage>
        <taxon>Eukaryota</taxon>
        <taxon>Fungi</taxon>
        <taxon>Fungi incertae sedis</taxon>
        <taxon>Mucoromycota</taxon>
        <taxon>Glomeromycotina</taxon>
        <taxon>Glomeromycetes</taxon>
        <taxon>Diversisporales</taxon>
        <taxon>Gigasporaceae</taxon>
        <taxon>Racocetra</taxon>
    </lineage>
</organism>
<sequence length="195" mass="22516">MAMHTSSLNDLAQNLIKNLDRNNIFPPAINKPEDLIGITKPDTRTRRPPNGFLLCRKNVHREARLKGTCNMRVISKVTGMLWREASAEEKEAYEQLALDVQNLHSQKYPGYRYRPSSRSKNVSLYHPHLNTSSVPIPTQMTIPPQVHYNTTGFLFQPQQDFDLLQDFNQPPCNNVIDYDAIYPIYNTAWNDNFNI</sequence>
<protein>
    <submittedName>
        <fullName evidence="1">25526_t:CDS:1</fullName>
    </submittedName>
</protein>
<proteinExistence type="predicted"/>
<comment type="caution">
    <text evidence="1">The sequence shown here is derived from an EMBL/GenBank/DDBJ whole genome shotgun (WGS) entry which is preliminary data.</text>
</comment>
<gene>
    <name evidence="1" type="ORF">RPERSI_LOCUS23331</name>
</gene>
<dbReference type="Proteomes" id="UP000789920">
    <property type="component" value="Unassembled WGS sequence"/>
</dbReference>
<keyword evidence="2" id="KW-1185">Reference proteome</keyword>
<evidence type="ECO:0000313" key="2">
    <source>
        <dbReference type="Proteomes" id="UP000789920"/>
    </source>
</evidence>
<evidence type="ECO:0000313" key="1">
    <source>
        <dbReference type="EMBL" id="CAG8811539.1"/>
    </source>
</evidence>
<accession>A0ACA9RU89</accession>
<reference evidence="1" key="1">
    <citation type="submission" date="2021-06" db="EMBL/GenBank/DDBJ databases">
        <authorList>
            <person name="Kallberg Y."/>
            <person name="Tangrot J."/>
            <person name="Rosling A."/>
        </authorList>
    </citation>
    <scope>NUCLEOTIDE SEQUENCE</scope>
    <source>
        <strain evidence="1">MA461A</strain>
    </source>
</reference>